<evidence type="ECO:0000313" key="2">
    <source>
        <dbReference type="Proteomes" id="UP000250235"/>
    </source>
</evidence>
<evidence type="ECO:0000313" key="1">
    <source>
        <dbReference type="EMBL" id="KZV30332.1"/>
    </source>
</evidence>
<name>A0A2Z7BEG8_9LAMI</name>
<gene>
    <name evidence="1" type="ORF">F511_34002</name>
</gene>
<accession>A0A2Z7BEG8</accession>
<keyword evidence="2" id="KW-1185">Reference proteome</keyword>
<reference evidence="1 2" key="1">
    <citation type="journal article" date="2015" name="Proc. Natl. Acad. Sci. U.S.A.">
        <title>The resurrection genome of Boea hygrometrica: A blueprint for survival of dehydration.</title>
        <authorList>
            <person name="Xiao L."/>
            <person name="Yang G."/>
            <person name="Zhang L."/>
            <person name="Yang X."/>
            <person name="Zhao S."/>
            <person name="Ji Z."/>
            <person name="Zhou Q."/>
            <person name="Hu M."/>
            <person name="Wang Y."/>
            <person name="Chen M."/>
            <person name="Xu Y."/>
            <person name="Jin H."/>
            <person name="Xiao X."/>
            <person name="Hu G."/>
            <person name="Bao F."/>
            <person name="Hu Y."/>
            <person name="Wan P."/>
            <person name="Li L."/>
            <person name="Deng X."/>
            <person name="Kuang T."/>
            <person name="Xiang C."/>
            <person name="Zhu J.K."/>
            <person name="Oliver M.J."/>
            <person name="He Y."/>
        </authorList>
    </citation>
    <scope>NUCLEOTIDE SEQUENCE [LARGE SCALE GENOMIC DNA]</scope>
    <source>
        <strain evidence="2">cv. XS01</strain>
    </source>
</reference>
<organism evidence="1 2">
    <name type="scientific">Dorcoceras hygrometricum</name>
    <dbReference type="NCBI Taxonomy" id="472368"/>
    <lineage>
        <taxon>Eukaryota</taxon>
        <taxon>Viridiplantae</taxon>
        <taxon>Streptophyta</taxon>
        <taxon>Embryophyta</taxon>
        <taxon>Tracheophyta</taxon>
        <taxon>Spermatophyta</taxon>
        <taxon>Magnoliopsida</taxon>
        <taxon>eudicotyledons</taxon>
        <taxon>Gunneridae</taxon>
        <taxon>Pentapetalae</taxon>
        <taxon>asterids</taxon>
        <taxon>lamiids</taxon>
        <taxon>Lamiales</taxon>
        <taxon>Gesneriaceae</taxon>
        <taxon>Didymocarpoideae</taxon>
        <taxon>Trichosporeae</taxon>
        <taxon>Loxocarpinae</taxon>
        <taxon>Dorcoceras</taxon>
    </lineage>
</organism>
<sequence length="172" mass="20065">MLVDLRSVGQGTNISQRKQVNTYYPGEAYQQMSRGYQIEGENRSRLQTVNTPNMHGHNLKSESSEITQSVRAEELQARPRFVLPPRNDVDDVWRVVRHKKFTKVLTRMQKGILLRERAATKREVAGKMVSKSKFCRKTTEDKISEDGDDLLSEDDTRENRTLIFVWVNFTYR</sequence>
<dbReference type="Proteomes" id="UP000250235">
    <property type="component" value="Unassembled WGS sequence"/>
</dbReference>
<proteinExistence type="predicted"/>
<dbReference type="EMBL" id="KV008316">
    <property type="protein sequence ID" value="KZV30332.1"/>
    <property type="molecule type" value="Genomic_DNA"/>
</dbReference>
<dbReference type="AlphaFoldDB" id="A0A2Z7BEG8"/>
<protein>
    <submittedName>
        <fullName evidence="1">Uncharacterized protein</fullName>
    </submittedName>
</protein>